<dbReference type="InterPro" id="IPR001031">
    <property type="entry name" value="Thioesterase"/>
</dbReference>
<evidence type="ECO:0000259" key="9">
    <source>
        <dbReference type="PROSITE" id="PS50075"/>
    </source>
</evidence>
<comment type="catalytic activity">
    <reaction evidence="7">
        <text>acetyl-CoA + n malonyl-CoA + 2n NADPH + 2n H(+) = a long-chain fatty acid + (n+1) CoA + n CO2 + 2n NADP(+).</text>
        <dbReference type="EC" id="2.3.1.85"/>
    </reaction>
</comment>
<dbReference type="GO" id="GO:0005737">
    <property type="term" value="C:cytoplasm"/>
    <property type="evidence" value="ECO:0007669"/>
    <property type="project" value="TreeGrafter"/>
</dbReference>
<dbReference type="Gene3D" id="3.40.50.1820">
    <property type="entry name" value="alpha/beta hydrolase"/>
    <property type="match status" value="1"/>
</dbReference>
<evidence type="ECO:0000256" key="2">
    <source>
        <dbReference type="ARBA" id="ARBA00012873"/>
    </source>
</evidence>
<dbReference type="GO" id="GO:0016297">
    <property type="term" value="F:fatty acyl-[ACP] hydrolase activity"/>
    <property type="evidence" value="ECO:0007669"/>
    <property type="project" value="UniProtKB-EC"/>
</dbReference>
<evidence type="ECO:0000256" key="8">
    <source>
        <dbReference type="SAM" id="MobiDB-lite"/>
    </source>
</evidence>
<dbReference type="Gene3D" id="3.40.50.12780">
    <property type="entry name" value="N-terminal domain of ligase-like"/>
    <property type="match status" value="3"/>
</dbReference>
<dbReference type="InterPro" id="IPR000873">
    <property type="entry name" value="AMP-dep_synth/lig_dom"/>
</dbReference>
<dbReference type="InterPro" id="IPR045851">
    <property type="entry name" value="AMP-bd_C_sf"/>
</dbReference>
<feature type="domain" description="Carrier" evidence="9">
    <location>
        <begin position="2227"/>
        <end position="2302"/>
    </location>
</feature>
<feature type="domain" description="Carrier" evidence="9">
    <location>
        <begin position="3176"/>
        <end position="3251"/>
    </location>
</feature>
<dbReference type="Pfam" id="PF13193">
    <property type="entry name" value="AMP-binding_C"/>
    <property type="match status" value="1"/>
</dbReference>
<dbReference type="Gene3D" id="3.30.300.30">
    <property type="match status" value="3"/>
</dbReference>
<dbReference type="SUPFAM" id="SSF53474">
    <property type="entry name" value="alpha/beta-Hydrolases"/>
    <property type="match status" value="1"/>
</dbReference>
<dbReference type="InterPro" id="IPR036736">
    <property type="entry name" value="ACP-like_sf"/>
</dbReference>
<dbReference type="InterPro" id="IPR006162">
    <property type="entry name" value="Ppantetheine_attach_site"/>
</dbReference>
<keyword evidence="6" id="KW-0436">Ligase</keyword>
<dbReference type="PROSITE" id="PS00455">
    <property type="entry name" value="AMP_BINDING"/>
    <property type="match status" value="3"/>
</dbReference>
<dbReference type="InterPro" id="IPR020806">
    <property type="entry name" value="PKS_PP-bd"/>
</dbReference>
<keyword evidence="4" id="KW-0596">Phosphopantetheine</keyword>
<dbReference type="Pfam" id="PF00668">
    <property type="entry name" value="Condensation"/>
    <property type="match status" value="4"/>
</dbReference>
<organism evidence="10 11">
    <name type="scientific">Trichostrongylus colubriformis</name>
    <name type="common">Black scour worm</name>
    <dbReference type="NCBI Taxonomy" id="6319"/>
    <lineage>
        <taxon>Eukaryota</taxon>
        <taxon>Metazoa</taxon>
        <taxon>Ecdysozoa</taxon>
        <taxon>Nematoda</taxon>
        <taxon>Chromadorea</taxon>
        <taxon>Rhabditida</taxon>
        <taxon>Rhabditina</taxon>
        <taxon>Rhabditomorpha</taxon>
        <taxon>Strongyloidea</taxon>
        <taxon>Trichostrongylidae</taxon>
        <taxon>Trichostrongylus</taxon>
    </lineage>
</organism>
<dbReference type="SUPFAM" id="SSF52777">
    <property type="entry name" value="CoA-dependent acyltransferases"/>
    <property type="match status" value="8"/>
</dbReference>
<dbReference type="SUPFAM" id="SSF56801">
    <property type="entry name" value="Acetyl-CoA synthetase-like"/>
    <property type="match status" value="3"/>
</dbReference>
<dbReference type="Proteomes" id="UP001331761">
    <property type="component" value="Unassembled WGS sequence"/>
</dbReference>
<dbReference type="GO" id="GO:0044550">
    <property type="term" value="P:secondary metabolite biosynthetic process"/>
    <property type="evidence" value="ECO:0007669"/>
    <property type="project" value="TreeGrafter"/>
</dbReference>
<dbReference type="Pfam" id="PF00975">
    <property type="entry name" value="Thioesterase"/>
    <property type="match status" value="1"/>
</dbReference>
<evidence type="ECO:0000256" key="6">
    <source>
        <dbReference type="ARBA" id="ARBA00022598"/>
    </source>
</evidence>
<dbReference type="PROSITE" id="PS50075">
    <property type="entry name" value="CARRIER"/>
    <property type="match status" value="4"/>
</dbReference>
<dbReference type="InterPro" id="IPR025110">
    <property type="entry name" value="AMP-bd_C"/>
</dbReference>
<keyword evidence="5" id="KW-0597">Phosphoprotein</keyword>
<evidence type="ECO:0000256" key="3">
    <source>
        <dbReference type="ARBA" id="ARBA00018769"/>
    </source>
</evidence>
<dbReference type="InterPro" id="IPR020845">
    <property type="entry name" value="AMP-binding_CS"/>
</dbReference>
<dbReference type="EC" id="2.3.1.85" evidence="2"/>
<dbReference type="InterPro" id="IPR009081">
    <property type="entry name" value="PP-bd_ACP"/>
</dbReference>
<dbReference type="PANTHER" id="PTHR45527:SF1">
    <property type="entry name" value="FATTY ACID SYNTHASE"/>
    <property type="match status" value="1"/>
</dbReference>
<dbReference type="Pfam" id="PF00501">
    <property type="entry name" value="AMP-binding"/>
    <property type="match status" value="3"/>
</dbReference>
<accession>A0AAN8ET82</accession>
<dbReference type="InterPro" id="IPR042099">
    <property type="entry name" value="ANL_N_sf"/>
</dbReference>
<evidence type="ECO:0000256" key="4">
    <source>
        <dbReference type="ARBA" id="ARBA00022450"/>
    </source>
</evidence>
<dbReference type="EMBL" id="WIXE01022995">
    <property type="protein sequence ID" value="KAK5966896.1"/>
    <property type="molecule type" value="Genomic_DNA"/>
</dbReference>
<dbReference type="Gene3D" id="1.10.1200.10">
    <property type="entry name" value="ACP-like"/>
    <property type="match status" value="4"/>
</dbReference>
<feature type="region of interest" description="Disordered" evidence="8">
    <location>
        <begin position="3256"/>
        <end position="3287"/>
    </location>
</feature>
<proteinExistence type="predicted"/>
<dbReference type="Gene3D" id="3.30.559.30">
    <property type="entry name" value="Nonribosomal peptide synthetase, condensation domain"/>
    <property type="match status" value="4"/>
</dbReference>
<dbReference type="SUPFAM" id="SSF47336">
    <property type="entry name" value="ACP-like"/>
    <property type="match status" value="5"/>
</dbReference>
<evidence type="ECO:0000256" key="1">
    <source>
        <dbReference type="ARBA" id="ARBA00012480"/>
    </source>
</evidence>
<sequence length="4121" mass="467006">MHWRNEVLFNKVLPEFLLTTRDLFGKFSLFVRLDKIEVRDGVADAEVERVEKDRHERSLTLHKHIDNFTFSATAVQCFHAVTEQFNVMYSGNDKDDHPIAVTISSILKIPHENVAIYSVGRAAWLVQIDRAEDAITAESDLTLVAVEILQLILDLSKPIVSITQIEYPVACFGGLKILAKVRDGVGELSIYGPFGTRCSKWTGIGVGDEESVQKVNLLEQKIPYDSCSPTIKCMTMMGINCESIDRHETFTSMGLDSLQCAELEMILQSEFPNYAIPTGIAMEKPTVEQMDDYIMSCDVAKNKDDDAYSDHIPLSPQQRGFVFMNEFEPHTRAQFNEPVVFAMKAEIFDERRFRIFLNTLVMRHSVLRTVYFGNGQTILCGTEAFIACMKSSSDPESFVQTPMNIKSTSMHAIVCGSANLVVVCLVFHHIGVDGHSISIITREIGALYAGKDLPSPRRQYAHYAKHTVGLNYEERLKKWRQKLSCREFQLLITDKPRSVKRTCHGGSVKRQIPTTLQRSLQKLRRAAICTNFTIFVAVYKFLVYKTSGIADFPIGFPSTLRTKEYRETVGCFVNMVPLVEHLDPSYTVAQYLSRVSAAIAEAKRIEVPLDVLVSDLSIERNDTISPLFQVLLVMDNVKLPSRSDDVTLIECPTRLAKYDQTWYFQTDGKSINICVEYNRDLFRQHTMEDLIDRYFFILKTLAELPTDCPLRDVAIIKPSELSFIFKRRKANMHDNHRATFIEMFLKNLSTKSTIKFKESSMSYEELNGKSSRMGDSITSTYTSHYGELPSRDRCAVVFMERSLDLLVVIFGIWKSGMVAVPISLDWPPQSVIDILKMLSNPILVCPEPEQLQHLARRNNVPVMVSVPVSSPWKRCGIFLNRTGLNDMAYVTCTSGTTGNPKAVCTEFFGHSNLAAAYTETFFLHNNSHTYQVVNYGFDIFFADLTKTFANGASITLAEALIPNLAEMGNVTNAYIMPAYLSSLTSSDIKKLCLLESIHFGGEPIQPSALRQLLQTGVDIYQEYGVTEQTVYTTRNRMHVGTPISEIGVPYRNLHCLLRDEDGQLSVEKYRGICYLNGCGLFRGYYDNGELSARTLRQGIFGKEMRTGDVMNCKYERMNFQGRNELQVKIRGRLIDLFEIQREIALHSEVDACTMAVLEENGAKEIVAYVIFTDEGWSLDLLAQYLSERLPSYCIPKHIIPLKEFPLNQNGKIDKKLLPKPTRSLYIRSRRPPQGILETIIVSSFKKYTARDFSASECFFDNGGDSLKAMLVVQDLAANGYEMDLKTLFSLRTAEKIACYLEAKEREQEKKSSFKEFGIAAPHTLTIPLSTQQKRLWFLAKMYPDRDSYIIRLQIRFSGLVNVNKLKHSFNAAVLNNSATRSKLHVSGNEPELIRLSGTECFHDLTQEHDRNPCLDGSSLVTAQIQPAHDGCLLDLKLHHLICDGRSLAVIGEQLAMAYNGGYINAETFSQHLKKEDDSLEFWKLYLTDYEPPAIPLKGDTGAYEGEAGYIEVVFDFVEDQRLREVCSIHGCTLYQILVACYVHALRTVHDLSDIVIGTTVANRSPANMDIVGLFVNTIPLRFKEEFAEVSEKLRYVSDQILAAMEHQSTPLANIIEEVVVDRDLTSTPLFRHVLTLESASALKLPEMAGITSEVIEPWPRFAQFDQSWIFHHGKQLSLLIQYDKYHCTTALVKDLLSLFKMSLNRILKQKSSIFPMQTMTESPRYDTPRWKSLGTILTKQATILPNSVCLESAAERRSFRCVLGSARSLASQMQATILQNSGEIPRDDDVVCLILPESIENHIAIVAVHLLGCAYLCLPPDTPPERIQLILTDCQARLLVTDLNLGDISIPILSRHQSSGKQAQCWSRSCSTSLAYLIYTSGSTGAPKGVCVSHQSVLNMLKHATMLYGFRPGGRVLQFTKSSFDASISNTFGSLLNGAILSIRDEGAEVVQDLASRQPIAVLHMTPIVMEMFDEQDLSKLPQVELWSFGGESISESTLNSMIERGERLVQLYGPTEVTCYQTSLKMKTGHCSTCIGHAIPGLPHGLCSFSNPSVVRKDLGQIVCTGENLARGYISAKSRAFAENPFRTFEDQSLRRNHRIYLVGDRLRRDQCGYLHFLGRNDDQVKVKGHRVQLSEIESVARCIDGVTNAVAVVQKDKVGYNHIILFYTGPAEDPLAVLQKHIPQSMLPSKIIHVAKFPLTSNNKIDKAKLTFEVNCLTSFNCKEEPRGHFEEQVLRSYREILQNPDLDVNANFFRAGGHSLLVVRLVAAIEKFVGVSVPIVKVFEYPRVKDLANWIQSSSSYPRKDDTFEYTNNDKPSPLQLTLLRSFRNPKVQALYDILFSVTLKKVISTRECLDAVNLLSMIHPSLRTRFVRNGRSYSREVLSGTECYQKIDVKASMGLNPFEKPPFIARMDENRIFIAMNHIIVDGHSMQLIVRSLSRILNRQKVSMDDSPKLHSWLLERFRQSRNYNLQYWRVLLKGSVYNQLPTTFPRLVANEFQAETVVFPGGGLASRVHSWTKSYGCSPFVAVLTLLSKTLQQLSYDPRLPIAVGFPVNLRTEDLQNSVGYGINTVLVLQDTCGTPAEVQESMMSQVAKAMAHAFLPYEELVELSPSKKLFSVMLVYDSYSIYENDDLIVEPSAATVTKFEISVFVDPQIDAIRFEYNKALFDEEYIRTLAESFLNIISDWNYDISCRVNHAVRIDGVVYDTSDIAKLIASLPVQDVRVAHSQGLELHYTADMQINEDIRKVLEKLPKPLRPQKISFNRKIMTDFPLSIQQQQMYYLSLQDPTSYVLPFLKKFPGALSPKHLHRALLFEIQRHESLRTIFFETEGQPRQMVVSMTEAYVTLHIENTSNMKESTEFFIQTPIGLIDDVLLRARLFKEGHYFVAAMLLHHIISDAWSTTVLEQELNVLLEQFQQGKTPSIHRQRYSYREYCQERRKNTEIEEVYIDKLVSAEAIPLSEPQLEVELLQFEIPEEVVLRQMKQCGVSLFVILLNILSNSIMNKFGLKSINVGAPHSNRSAKTNSIIGYFLNNLVFNVRKQNDKLESLESLQRHVQKVLSANIPFDQLTTSVRQQRRHLSPLFEVYFNCRYDLETDEGDDHEIMSMLPVTSQFPLEFDLDRCRGSYRITFRMQKSFPEGFARRLLEDIRGQLYSDALSLLRNPSPFQARTQSSPPKCLDIVMQLARRVLDVEALDRNENFFSAGGNSLQVITFVEMLEESLNIDIDIADIYQMKSFSLFADQLRCTVLKDPERPDQEEKSLEAPLKNGPAPSPVPERKSETVPKYGRRVHRDIPPVSLSDFLLHLQQYRSKVLFVERGAPEFTYAEIAIAIERQTAAINHSYCRITGETLRSDIIIPIISESSVPTIITCLSILSAGAAYLPIDSTLPPERIKILLKESRADCYIGAKFTGVHLPQLSAEPPELPIRFHRAMNRSTQKDLAYVIYTSGTTGIPKGVCVHQGAVLNMMQSSTIDFHLNSDDVIYQFTNFIYDNSVLEIFMTLANGAKLVVDTATFSPRRFVGLMEQYHITHCLLFPGLVATFSEGNFQKLANLRYWIVGAEKFPQRMFEMAIEAGVSVIQNYGPTETTAYALTKFMKITDAANNLGRGIQNTETRVDESGELLLRGRGLMRGYLGLRCNDVLLEGGWYPTGDQVRRLPNGDILFMSRMDNQVKIRGQRVELSEIEAVVNAVRGVKLCAVLFMEVDQVLLAFITKDPAEDDVVKNVRESCSRLLPSYMQPTHVLYLEEFPLTKNSKVDVAFLSANWKELVQEQRLHELAESIFGRRIDPKLSMLEVGGSTKQAIQLSSFLMSRYGKTFSARELLERPWKDVAEQQKEDVLDKVTKKRELVEERLRKVWREVLRHDDFVPTDHFFFCGGNSILLIKLRYEIKAEFGTEYAIQELLNNLIFNKMSSMIRTSRISMSVATIVHDPPKPAFNLVFMHALYGGSTAYSDLIRSLKQLANFRIIAVQHPNTFGFESEDMRYFESVQSLAERYAAMIKELLDESSKTVLIGASLGGTIAVEMTNYMEAECEVIVIDSGTNYQKLKTCAFEGHKKDMDEALRRYTIDDDTKFWMVLNSWDMLAMLSDYEPTPPKNIRVLNVFSIDGSDLGWSRSVLF</sequence>
<comment type="caution">
    <text evidence="10">The sequence shown here is derived from an EMBL/GenBank/DDBJ whole genome shotgun (WGS) entry which is preliminary data.</text>
</comment>
<keyword evidence="11" id="KW-1185">Reference proteome</keyword>
<dbReference type="GO" id="GO:0004312">
    <property type="term" value="F:fatty acid synthase activity"/>
    <property type="evidence" value="ECO:0007669"/>
    <property type="project" value="UniProtKB-EC"/>
</dbReference>
<evidence type="ECO:0000256" key="5">
    <source>
        <dbReference type="ARBA" id="ARBA00022553"/>
    </source>
</evidence>
<feature type="compositionally biased region" description="Basic and acidic residues" evidence="8">
    <location>
        <begin position="3256"/>
        <end position="3265"/>
    </location>
</feature>
<evidence type="ECO:0000313" key="10">
    <source>
        <dbReference type="EMBL" id="KAK5966896.1"/>
    </source>
</evidence>
<reference evidence="10 11" key="1">
    <citation type="submission" date="2019-10" db="EMBL/GenBank/DDBJ databases">
        <title>Assembly and Annotation for the nematode Trichostrongylus colubriformis.</title>
        <authorList>
            <person name="Martin J."/>
        </authorList>
    </citation>
    <scope>NUCLEOTIDE SEQUENCE [LARGE SCALE GENOMIC DNA]</scope>
    <source>
        <strain evidence="10">G859</strain>
        <tissue evidence="10">Whole worm</tissue>
    </source>
</reference>
<dbReference type="GO" id="GO:0031177">
    <property type="term" value="F:phosphopantetheine binding"/>
    <property type="evidence" value="ECO:0007669"/>
    <property type="project" value="InterPro"/>
</dbReference>
<dbReference type="Gene3D" id="3.30.559.10">
    <property type="entry name" value="Chloramphenicol acetyltransferase-like domain"/>
    <property type="match status" value="4"/>
</dbReference>
<dbReference type="Pfam" id="PF00550">
    <property type="entry name" value="PP-binding"/>
    <property type="match status" value="4"/>
</dbReference>
<gene>
    <name evidence="10" type="ORF">GCK32_002687</name>
</gene>
<dbReference type="PROSITE" id="PS00012">
    <property type="entry name" value="PHOSPHOPANTETHEINE"/>
    <property type="match status" value="1"/>
</dbReference>
<name>A0AAN8ET82_TRICO</name>
<dbReference type="SMART" id="SM00823">
    <property type="entry name" value="PKS_PP"/>
    <property type="match status" value="2"/>
</dbReference>
<feature type="domain" description="Carrier" evidence="9">
    <location>
        <begin position="3847"/>
        <end position="3922"/>
    </location>
</feature>
<dbReference type="EC" id="3.1.2.14" evidence="1"/>
<dbReference type="InterPro" id="IPR023213">
    <property type="entry name" value="CAT-like_dom_sf"/>
</dbReference>
<feature type="domain" description="Carrier" evidence="9">
    <location>
        <begin position="1231"/>
        <end position="1304"/>
    </location>
</feature>
<dbReference type="InterPro" id="IPR029058">
    <property type="entry name" value="AB_hydrolase_fold"/>
</dbReference>
<dbReference type="InterPro" id="IPR001242">
    <property type="entry name" value="Condensation_dom"/>
</dbReference>
<dbReference type="PANTHER" id="PTHR45527">
    <property type="entry name" value="NONRIBOSOMAL PEPTIDE SYNTHETASE"/>
    <property type="match status" value="1"/>
</dbReference>
<protein>
    <recommendedName>
        <fullName evidence="3">Fatty acid synthase</fullName>
        <ecNumber evidence="2">2.3.1.85</ecNumber>
        <ecNumber evidence="1">3.1.2.14</ecNumber>
    </recommendedName>
</protein>
<evidence type="ECO:0000313" key="11">
    <source>
        <dbReference type="Proteomes" id="UP001331761"/>
    </source>
</evidence>
<evidence type="ECO:0000256" key="7">
    <source>
        <dbReference type="ARBA" id="ARBA00044883"/>
    </source>
</evidence>
<dbReference type="GO" id="GO:0043041">
    <property type="term" value="P:amino acid activation for nonribosomal peptide biosynthetic process"/>
    <property type="evidence" value="ECO:0007669"/>
    <property type="project" value="TreeGrafter"/>
</dbReference>
<dbReference type="GO" id="GO:0016874">
    <property type="term" value="F:ligase activity"/>
    <property type="evidence" value="ECO:0007669"/>
    <property type="project" value="UniProtKB-KW"/>
</dbReference>